<dbReference type="PANTHER" id="PTHR35179">
    <property type="entry name" value="PROTEIN CBG02620"/>
    <property type="match status" value="1"/>
</dbReference>
<keyword evidence="1" id="KW-0175">Coiled coil</keyword>
<evidence type="ECO:0000256" key="1">
    <source>
        <dbReference type="SAM" id="Coils"/>
    </source>
</evidence>
<proteinExistence type="predicted"/>
<feature type="coiled-coil region" evidence="1">
    <location>
        <begin position="297"/>
        <end position="331"/>
    </location>
</feature>
<gene>
    <name evidence="2" type="ORF">K505DRAFT_255904</name>
</gene>
<evidence type="ECO:0000313" key="3">
    <source>
        <dbReference type="Proteomes" id="UP000799757"/>
    </source>
</evidence>
<dbReference type="Proteomes" id="UP000799757">
    <property type="component" value="Unassembled WGS sequence"/>
</dbReference>
<dbReference type="EMBL" id="MU002231">
    <property type="protein sequence ID" value="KAF2788269.1"/>
    <property type="molecule type" value="Genomic_DNA"/>
</dbReference>
<dbReference type="PANTHER" id="PTHR35179:SF2">
    <property type="entry name" value="START DOMAIN-CONTAINING PROTEIN"/>
    <property type="match status" value="1"/>
</dbReference>
<dbReference type="OrthoDB" id="420564at2759"/>
<dbReference type="AlphaFoldDB" id="A0A6A6WVZ9"/>
<keyword evidence="3" id="KW-1185">Reference proteome</keyword>
<name>A0A6A6WVZ9_9PLEO</name>
<protein>
    <submittedName>
        <fullName evidence="2">Geranylgeranyl pyrophosphate synthetase</fullName>
    </submittedName>
</protein>
<accession>A0A6A6WVZ9</accession>
<evidence type="ECO:0000313" key="2">
    <source>
        <dbReference type="EMBL" id="KAF2788269.1"/>
    </source>
</evidence>
<organism evidence="2 3">
    <name type="scientific">Melanomma pulvis-pyrius CBS 109.77</name>
    <dbReference type="NCBI Taxonomy" id="1314802"/>
    <lineage>
        <taxon>Eukaryota</taxon>
        <taxon>Fungi</taxon>
        <taxon>Dikarya</taxon>
        <taxon>Ascomycota</taxon>
        <taxon>Pezizomycotina</taxon>
        <taxon>Dothideomycetes</taxon>
        <taxon>Pleosporomycetidae</taxon>
        <taxon>Pleosporales</taxon>
        <taxon>Melanommataceae</taxon>
        <taxon>Melanomma</taxon>
    </lineage>
</organism>
<reference evidence="2" key="1">
    <citation type="journal article" date="2020" name="Stud. Mycol.">
        <title>101 Dothideomycetes genomes: a test case for predicting lifestyles and emergence of pathogens.</title>
        <authorList>
            <person name="Haridas S."/>
            <person name="Albert R."/>
            <person name="Binder M."/>
            <person name="Bloem J."/>
            <person name="Labutti K."/>
            <person name="Salamov A."/>
            <person name="Andreopoulos B."/>
            <person name="Baker S."/>
            <person name="Barry K."/>
            <person name="Bills G."/>
            <person name="Bluhm B."/>
            <person name="Cannon C."/>
            <person name="Castanera R."/>
            <person name="Culley D."/>
            <person name="Daum C."/>
            <person name="Ezra D."/>
            <person name="Gonzalez J."/>
            <person name="Henrissat B."/>
            <person name="Kuo A."/>
            <person name="Liang C."/>
            <person name="Lipzen A."/>
            <person name="Lutzoni F."/>
            <person name="Magnuson J."/>
            <person name="Mondo S."/>
            <person name="Nolan M."/>
            <person name="Ohm R."/>
            <person name="Pangilinan J."/>
            <person name="Park H.-J."/>
            <person name="Ramirez L."/>
            <person name="Alfaro M."/>
            <person name="Sun H."/>
            <person name="Tritt A."/>
            <person name="Yoshinaga Y."/>
            <person name="Zwiers L.-H."/>
            <person name="Turgeon B."/>
            <person name="Goodwin S."/>
            <person name="Spatafora J."/>
            <person name="Crous P."/>
            <person name="Grigoriev I."/>
        </authorList>
    </citation>
    <scope>NUCLEOTIDE SEQUENCE</scope>
    <source>
        <strain evidence="2">CBS 109.77</strain>
    </source>
</reference>
<sequence>MTSAVVAEISRRDLEKFNTPSDASITNTQHLCSYNWKKRSVPTIVVPGIPPLWVPFKGSRQLKKDSGLVFIDQNADRHPSCPLEPLFRALYLTNPNFDIDSVDVVTDRNNLRKLLGFVNPDSAKNGLEPFTIKVEMSRGTALFCRQEPSTREFINAREFRGYGHEFEKAYTKAGISDSSGHHRIISYRFGGLNFIVRHETDGYINKEMPSDGKRSDKDSLAALLDSLSLSSSAAPSRAPLPSESKLVIEQEGSMVPLNSTLEIKTRVSHKRIPFHEVAAQLWVSQTPNLVRAYHARGRFQEAELEEVSAKLAKWEKDNQEHLRRLAALIAEIIKCVQGCGGRAVVRYDATKDKMVLSQMNDGGKMLPEDIYSKWMDTGPGTVEDSSKAAQLQQKAGKGATITELILSDDYVHV</sequence>